<sequence>MTVTMGVITTLAEQVRQGRGTRWHRRQAGGAPRGILTAAAQPRSEKGNRRSPAGFPLPQRNPPSRRSMLRRHGDSDSPSRHPVPGGSPAGNRMAGGGVAGPLGAPAVPMPMAWARQGPP</sequence>
<reference evidence="2" key="1">
    <citation type="journal article" date="2022" name="bioRxiv">
        <title>Sequencing and chromosome-scale assembly of the giantPleurodeles waltlgenome.</title>
        <authorList>
            <person name="Brown T."/>
            <person name="Elewa A."/>
            <person name="Iarovenko S."/>
            <person name="Subramanian E."/>
            <person name="Araus A.J."/>
            <person name="Petzold A."/>
            <person name="Susuki M."/>
            <person name="Suzuki K.-i.T."/>
            <person name="Hayashi T."/>
            <person name="Toyoda A."/>
            <person name="Oliveira C."/>
            <person name="Osipova E."/>
            <person name="Leigh N.D."/>
            <person name="Simon A."/>
            <person name="Yun M.H."/>
        </authorList>
    </citation>
    <scope>NUCLEOTIDE SEQUENCE</scope>
    <source>
        <strain evidence="2">20211129_DDA</strain>
        <tissue evidence="2">Liver</tissue>
    </source>
</reference>
<dbReference type="Proteomes" id="UP001066276">
    <property type="component" value="Chromosome 10"/>
</dbReference>
<keyword evidence="3" id="KW-1185">Reference proteome</keyword>
<accession>A0AAV7MFU8</accession>
<feature type="compositionally biased region" description="Low complexity" evidence="1">
    <location>
        <begin position="101"/>
        <end position="112"/>
    </location>
</feature>
<evidence type="ECO:0000256" key="1">
    <source>
        <dbReference type="SAM" id="MobiDB-lite"/>
    </source>
</evidence>
<dbReference type="AlphaFoldDB" id="A0AAV7MFU8"/>
<dbReference type="EMBL" id="JANPWB010000014">
    <property type="protein sequence ID" value="KAJ1101357.1"/>
    <property type="molecule type" value="Genomic_DNA"/>
</dbReference>
<comment type="caution">
    <text evidence="2">The sequence shown here is derived from an EMBL/GenBank/DDBJ whole genome shotgun (WGS) entry which is preliminary data.</text>
</comment>
<gene>
    <name evidence="2" type="ORF">NDU88_006425</name>
</gene>
<feature type="region of interest" description="Disordered" evidence="1">
    <location>
        <begin position="15"/>
        <end position="119"/>
    </location>
</feature>
<organism evidence="2 3">
    <name type="scientific">Pleurodeles waltl</name>
    <name type="common">Iberian ribbed newt</name>
    <dbReference type="NCBI Taxonomy" id="8319"/>
    <lineage>
        <taxon>Eukaryota</taxon>
        <taxon>Metazoa</taxon>
        <taxon>Chordata</taxon>
        <taxon>Craniata</taxon>
        <taxon>Vertebrata</taxon>
        <taxon>Euteleostomi</taxon>
        <taxon>Amphibia</taxon>
        <taxon>Batrachia</taxon>
        <taxon>Caudata</taxon>
        <taxon>Salamandroidea</taxon>
        <taxon>Salamandridae</taxon>
        <taxon>Pleurodelinae</taxon>
        <taxon>Pleurodeles</taxon>
    </lineage>
</organism>
<proteinExistence type="predicted"/>
<protein>
    <submittedName>
        <fullName evidence="2">Uncharacterized protein</fullName>
    </submittedName>
</protein>
<evidence type="ECO:0000313" key="2">
    <source>
        <dbReference type="EMBL" id="KAJ1101357.1"/>
    </source>
</evidence>
<evidence type="ECO:0000313" key="3">
    <source>
        <dbReference type="Proteomes" id="UP001066276"/>
    </source>
</evidence>
<name>A0AAV7MFU8_PLEWA</name>